<evidence type="ECO:0000256" key="4">
    <source>
        <dbReference type="SAM" id="MobiDB-lite"/>
    </source>
</evidence>
<dbReference type="InterPro" id="IPR036397">
    <property type="entry name" value="RNaseH_sf"/>
</dbReference>
<dbReference type="SUPFAM" id="SSF53335">
    <property type="entry name" value="S-adenosyl-L-methionine-dependent methyltransferases"/>
    <property type="match status" value="1"/>
</dbReference>
<protein>
    <submittedName>
        <fullName evidence="7">Uncharacterized protein</fullName>
    </submittedName>
</protein>
<dbReference type="GO" id="GO:0004523">
    <property type="term" value="F:RNA-DNA hybrid ribonuclease activity"/>
    <property type="evidence" value="ECO:0007669"/>
    <property type="project" value="InterPro"/>
</dbReference>
<evidence type="ECO:0000259" key="5">
    <source>
        <dbReference type="PROSITE" id="PS50878"/>
    </source>
</evidence>
<dbReference type="Pfam" id="PF00078">
    <property type="entry name" value="RVT_1"/>
    <property type="match status" value="1"/>
</dbReference>
<dbReference type="EMBL" id="CAMXCT020005401">
    <property type="protein sequence ID" value="CAL1165633.1"/>
    <property type="molecule type" value="Genomic_DNA"/>
</dbReference>
<reference evidence="7" key="1">
    <citation type="submission" date="2022-10" db="EMBL/GenBank/DDBJ databases">
        <authorList>
            <person name="Chen Y."/>
            <person name="Dougan E. K."/>
            <person name="Chan C."/>
            <person name="Rhodes N."/>
            <person name="Thang M."/>
        </authorList>
    </citation>
    <scope>NUCLEOTIDE SEQUENCE</scope>
</reference>
<dbReference type="InterPro" id="IPR029063">
    <property type="entry name" value="SAM-dependent_MTases_sf"/>
</dbReference>
<keyword evidence="3" id="KW-0175">Coiled coil</keyword>
<dbReference type="Proteomes" id="UP001152797">
    <property type="component" value="Unassembled WGS sequence"/>
</dbReference>
<evidence type="ECO:0000259" key="6">
    <source>
        <dbReference type="PROSITE" id="PS50879"/>
    </source>
</evidence>
<dbReference type="GO" id="GO:0008168">
    <property type="term" value="F:methyltransferase activity"/>
    <property type="evidence" value="ECO:0007669"/>
    <property type="project" value="UniProtKB-KW"/>
</dbReference>
<dbReference type="GO" id="GO:0032259">
    <property type="term" value="P:methylation"/>
    <property type="evidence" value="ECO:0007669"/>
    <property type="project" value="UniProtKB-KW"/>
</dbReference>
<dbReference type="SUPFAM" id="SSF53098">
    <property type="entry name" value="Ribonuclease H-like"/>
    <property type="match status" value="1"/>
</dbReference>
<evidence type="ECO:0000256" key="3">
    <source>
        <dbReference type="SAM" id="Coils"/>
    </source>
</evidence>
<organism evidence="7">
    <name type="scientific">Cladocopium goreaui</name>
    <dbReference type="NCBI Taxonomy" id="2562237"/>
    <lineage>
        <taxon>Eukaryota</taxon>
        <taxon>Sar</taxon>
        <taxon>Alveolata</taxon>
        <taxon>Dinophyceae</taxon>
        <taxon>Suessiales</taxon>
        <taxon>Symbiodiniaceae</taxon>
        <taxon>Cladocopium</taxon>
    </lineage>
</organism>
<evidence type="ECO:0000256" key="2">
    <source>
        <dbReference type="ARBA" id="ARBA00022679"/>
    </source>
</evidence>
<keyword evidence="9" id="KW-1185">Reference proteome</keyword>
<dbReference type="EMBL" id="CAMXCT010005401">
    <property type="protein sequence ID" value="CAI4012258.1"/>
    <property type="molecule type" value="Genomic_DNA"/>
</dbReference>
<keyword evidence="1" id="KW-0489">Methyltransferase</keyword>
<dbReference type="InterPro" id="IPR001525">
    <property type="entry name" value="C5_MeTfrase"/>
</dbReference>
<accession>A0A9P1DP85</accession>
<feature type="compositionally biased region" description="Polar residues" evidence="4">
    <location>
        <begin position="1615"/>
        <end position="1626"/>
    </location>
</feature>
<dbReference type="Pfam" id="PF00145">
    <property type="entry name" value="DNA_methylase"/>
    <property type="match status" value="1"/>
</dbReference>
<evidence type="ECO:0000313" key="8">
    <source>
        <dbReference type="EMBL" id="CAL4799570.1"/>
    </source>
</evidence>
<evidence type="ECO:0000313" key="9">
    <source>
        <dbReference type="Proteomes" id="UP001152797"/>
    </source>
</evidence>
<name>A0A9P1DP85_9DINO</name>
<feature type="coiled-coil region" evidence="3">
    <location>
        <begin position="1307"/>
        <end position="1341"/>
    </location>
</feature>
<dbReference type="Gene3D" id="3.40.50.150">
    <property type="entry name" value="Vaccinia Virus protein VP39"/>
    <property type="match status" value="1"/>
</dbReference>
<dbReference type="InterPro" id="IPR002156">
    <property type="entry name" value="RNaseH_domain"/>
</dbReference>
<evidence type="ECO:0000313" key="7">
    <source>
        <dbReference type="EMBL" id="CAI4012258.1"/>
    </source>
</evidence>
<dbReference type="GO" id="GO:0003676">
    <property type="term" value="F:nucleic acid binding"/>
    <property type="evidence" value="ECO:0007669"/>
    <property type="project" value="InterPro"/>
</dbReference>
<dbReference type="InterPro" id="IPR000477">
    <property type="entry name" value="RT_dom"/>
</dbReference>
<evidence type="ECO:0000256" key="1">
    <source>
        <dbReference type="ARBA" id="ARBA00022603"/>
    </source>
</evidence>
<keyword evidence="2" id="KW-0808">Transferase</keyword>
<feature type="domain" description="Reverse transcriptase" evidence="5">
    <location>
        <begin position="1949"/>
        <end position="2197"/>
    </location>
</feature>
<dbReference type="EMBL" id="CAMXCT030005401">
    <property type="protein sequence ID" value="CAL4799570.1"/>
    <property type="molecule type" value="Genomic_DNA"/>
</dbReference>
<dbReference type="OrthoDB" id="447571at2759"/>
<gene>
    <name evidence="7" type="ORF">C1SCF055_LOCUS37337</name>
</gene>
<reference evidence="8 9" key="2">
    <citation type="submission" date="2024-05" db="EMBL/GenBank/DDBJ databases">
        <authorList>
            <person name="Chen Y."/>
            <person name="Shah S."/>
            <person name="Dougan E. K."/>
            <person name="Thang M."/>
            <person name="Chan C."/>
        </authorList>
    </citation>
    <scope>NUCLEOTIDE SEQUENCE [LARGE SCALE GENOMIC DNA]</scope>
</reference>
<dbReference type="PROSITE" id="PS50878">
    <property type="entry name" value="RT_POL"/>
    <property type="match status" value="1"/>
</dbReference>
<feature type="domain" description="RNase H type-1" evidence="6">
    <location>
        <begin position="2528"/>
        <end position="2693"/>
    </location>
</feature>
<proteinExistence type="predicted"/>
<dbReference type="PROSITE" id="PS50879">
    <property type="entry name" value="RNASE_H_1"/>
    <property type="match status" value="1"/>
</dbReference>
<sequence length="2943" mass="326866">MIWSENSGVGTTVPGGQVVRICGLIPPGVTEATKITVLGASFLSCGSVVDLVLDSSCTVLAHKPLCASHVFNLVELCAGVGLSSVGFCRAGFHHKCSVEKQPKLAELHMQIHPGVPVVCSDVSLDSTAGLIFAQCSDPCTLMSGIACQPYSRGGSQQGGHDSRAASLPGTLRMLYLLQSPALVIECVVPARDNMYVKGHLQALVDQLGYYVVECSLKLEEVWAACRYRWWVIATHPCIGPVQIPEYPKGSSLVVRDLMPYVHRWPSEVEEQLTLQASEETKFQLAGQTLRQHQVRPDAKLPTALHSWGNQTLPCACDCRPTGFSDELLASKGVYAQLLQLPATESQSGAWRHLHVLEVSLLNGVPLNLRWGENQRLNLCAVGQMAAPMQSIWLAAALARHVQMLFTADSPTEPMQLLQMLKTEVMSQCRDLFPNLPRQPTNPDRCQIVVQQPGQPNWTLAFPPTAVVKDLILAHGRLNRIPLDEIWIKDQHDDLVTHEVLLSRFTILSIGRYEDLFPIDVSEPHPEPCPIPMDLDLCTQLDLPSDDVNAHPSPDVPDPDRHATSVTPVDTLQNVTDPAVKNLLDLQPSQLTAMLPPLVADLDLCASMRRPLVSAETRLQLLCKQEHVWADDEMWWQLLVIAATEPRDTAFLDPLLAFAWLTSGTAELVHAWASQQPKFSRIASVVLHDGHWTPCLWVLKPSEVEVIMWEHADTDVNDLNRLHGLISHAFGLAQFGISCTRRQFGSQLCGAAAIAFLQHRLGGLSLPSCQDQLQRIHDGLREDFRMSHDGFLQAQIQAVQGVSPWKTLKSLANQQSPPFQLVLPDELNAVVQERKAKKQKPAKAAGPKIAPSKPLDIDPAKLTLAQNTFQIEAGQPAPQLAASQVGPLAVGVALVSFQEAMPFLQSGQLLTAKSLALLVINGPDELPTKLSWASIRFAACCSVNQQPVLLHGHLVQLGAQPVVPVFTSESPGVHDVPVTCARLTVFADQWPQEWNSLEDHPFKQVLQVLPPLQTCRNDQCQCGRWHPDGMDGNQDVLLDVFRRQFFTEAGRPTKHAQANHFSVQIRYLKSQEYALLRLSGQNGVFVEPRVPDASSPSEEFQVVWLPQASFASAQHQLQCEPLGLGLARSGRRMGIRVAARDFQTLFQKLKPEGQFLSPGTRQTWHCGPFPFGSDRKSIGRVFADWKWQARPLQPARPIADGVMWLVQSVADPPQTVFNMQHGQVMISKCDSVRAGMADNGLVIGPQSTIELCATNSAVDPWTFHDPWQQALTQVPVHSSAPVTSHIKELEERLERSILEKLPLERMETDHTEDRIQIMEKQLQHLANQHQALESTVHEHHRQNSAQVQTLQAQMLSQMEAKTPGPTASERTWSLGVCNPSGLLGKSVLLSGIDSDVIAASETHLTATTRSMLLTSLKSHSRYSHVVTGALSQARINTIDAGQYTGVATIARVPTRALCAAWPPDLFETGRVQITGSLINNVWVTGAVMYGYPQGKIHQNAQHRSIEILDFLIDHMTQGCTRKDMLWISPELIASFATVHVDHERFADHSVLRAEFAVDGAFSHRFLWPIPHPVPWTSVPPMDFPLDFQTGQSTALYHDLWHSREQQARTVLRQQWTPQMQGRGQRTQPLKRKGWAAPPRKGRTSDFQPTFYGYNVQHSRWLRQLRRLHNYHRWALAHHGVASGDLQLHGSYLWQSILRAPGFGVSFSSWWTTRRCVGLQDPGFIPVSPPPAHVGYMLCEAFLGEIRAFERTLAAAKITAQANAHKANPNLIYRDTKRPMPEPVTSLLISKKTRVTEVRPDEGAVLVDSTVDFDADVPVLVDSCPVGLIHATDDALYLSDLSSVAVGSQICQTQPIGRLEDVFAAFHDQWKQRWCRHDHVPFDRWDQLIAFARAHLPHGLAPETCITPDLLRAEAASKKPQAATGLDGVSRADLLQVDANVLQSLCNIYCRAGQDGRWPEQIVTGSVASLAKREGACQTQDYRPITVFSMVYRVFSSIQARALLSHAHHWCHADIYGNRKQHQTAQLWRVLVTSIQQAYDQQVCLSGLTADIEKCFNCLPRLPIVAAALHVGTPMSVMTAWCGALATMSRRFKVRDSYSDGFTTSTGLAEGCALSCYGMLLLDDIMHRYTAAQYPMLRVLSFVDNWDFLTWHAEAATQQLDALLDFASLTDLTVDRKKTFAWSTSPTVRHALRTQGLTVLHAAKDLGAHVAFSRQHTNRTVTQRLEDLGQFWPKLRSSKAGYKSKLRALRTVAWPRGLFAVESAPVSDSTWLSIRRQANHALQMDKPGVNPLLVLGLVEAYADPEFLALIRTVGETRLNCPVDFWASDLYPLASGAIESPPSSPAAVLLMRAQKVGITVLPCGKRKDVVGTFHPATINFTELCHRLQRQWNHYVSASLKHRSDFNGLHGVDTTLTRKTLAALPPDEQSLLRLSLAGGLFTQNAHAHWNEGDGGCKWCGLPDSLYHRYYECCNTLDLRAKHAPDVVANLGSIPNAMALRSWALLPPTHLLWLRLLDSIPSAVPSLAGRFRVGEVNEVFTDGSCLWQADPCLRLASWGAVLAGRFSSDWSFQHGGILGAGPVPGLCQTAYRGELFALAFVLHHAALSGSRVKIYCDCLGVVNRYHLLTQGTVPLKSTAASADLWTWILESVERLGAGMVEVVKIPAHRRLTQATTRREAWSIWHNNMVDNVAKAANMDRSTDFWHRWKQHAQMTAAAHTLHRQICALHVAVAKRSVQADAAVTLDEVPHRAPRNLRTFEQLFQVENWNGELPMSFSKEYGHGIANRVATWWRARTGSPEAGEVRWITFAHLYVDYQLTFGCPGPVKHGQQWLDAFTRPYLDVERHQFLHRLKWFRRCLKVFWKATHQQVGMAQCRAEGESIQSYVQSASVKWHMPSWIGAEHWLATECSGPCIRGTKALQSLPLVKPQARYALPKSAIDASHGMDLA</sequence>
<dbReference type="Gene3D" id="3.30.420.10">
    <property type="entry name" value="Ribonuclease H-like superfamily/Ribonuclease H"/>
    <property type="match status" value="1"/>
</dbReference>
<feature type="region of interest" description="Disordered" evidence="4">
    <location>
        <begin position="1615"/>
        <end position="1640"/>
    </location>
</feature>
<comment type="caution">
    <text evidence="7">The sequence shown here is derived from an EMBL/GenBank/DDBJ whole genome shotgun (WGS) entry which is preliminary data.</text>
</comment>
<dbReference type="InterPro" id="IPR012337">
    <property type="entry name" value="RNaseH-like_sf"/>
</dbReference>